<dbReference type="PANTHER" id="PTHR43161">
    <property type="entry name" value="SORBITOL DEHYDROGENASE"/>
    <property type="match status" value="1"/>
</dbReference>
<dbReference type="SUPFAM" id="SSF51735">
    <property type="entry name" value="NAD(P)-binding Rossmann-fold domains"/>
    <property type="match status" value="1"/>
</dbReference>
<dbReference type="OrthoDB" id="9773078at2"/>
<dbReference type="Gene3D" id="3.90.180.10">
    <property type="entry name" value="Medium-chain alcohol dehydrogenases, catalytic domain"/>
    <property type="match status" value="1"/>
</dbReference>
<dbReference type="AlphaFoldDB" id="A0A3A1Y861"/>
<evidence type="ECO:0000259" key="6">
    <source>
        <dbReference type="Pfam" id="PF00107"/>
    </source>
</evidence>
<evidence type="ECO:0000313" key="8">
    <source>
        <dbReference type="EMBL" id="RIY33496.1"/>
    </source>
</evidence>
<dbReference type="PANTHER" id="PTHR43161:SF26">
    <property type="entry name" value="GALACTITOL 1-PHOSPHATE 5-DEHYDROGENASE"/>
    <property type="match status" value="1"/>
</dbReference>
<evidence type="ECO:0000256" key="2">
    <source>
        <dbReference type="ARBA" id="ARBA00008072"/>
    </source>
</evidence>
<dbReference type="GO" id="GO:0046872">
    <property type="term" value="F:metal ion binding"/>
    <property type="evidence" value="ECO:0007669"/>
    <property type="project" value="UniProtKB-KW"/>
</dbReference>
<organism evidence="8 9">
    <name type="scientific">Psittacicella melopsittaci</name>
    <dbReference type="NCBI Taxonomy" id="2028576"/>
    <lineage>
        <taxon>Bacteria</taxon>
        <taxon>Pseudomonadati</taxon>
        <taxon>Pseudomonadota</taxon>
        <taxon>Gammaproteobacteria</taxon>
        <taxon>Pasteurellales</taxon>
        <taxon>Psittacicellaceae</taxon>
        <taxon>Psittacicella</taxon>
    </lineage>
</organism>
<comment type="similarity">
    <text evidence="2">Belongs to the zinc-containing alcohol dehydrogenase family.</text>
</comment>
<protein>
    <submittedName>
        <fullName evidence="8">Butanediol dehydrogenase</fullName>
    </submittedName>
</protein>
<dbReference type="Pfam" id="PF08240">
    <property type="entry name" value="ADH_N"/>
    <property type="match status" value="1"/>
</dbReference>
<dbReference type="CDD" id="cd08233">
    <property type="entry name" value="butanediol_DH_like"/>
    <property type="match status" value="1"/>
</dbReference>
<sequence length="353" mass="38102">MLAARWHKVKDIRVESIEVPEIKDPHEVKVKLKFCGICGSDLHEYLAGPIFIPVDKPHPISGDVAPIVMGHEWSAEVVEVGPKVTRVKVGDRVCCEPILSPHKDGRYLLSEYHLSPLLGFQGLSGGVGGFSEYSVVGEHMLHKIPDSVSYEQAALVEPAAVAVHAVRKSGLQLGESAVVFGAGPIGLLVIEALKAAGAGTIFAVEVNETRRARAKSLGAIPLDPTEVDVVAEVQRLTDGGADFTFEVTGVPQVLETSILAARTGGTAVVVSIWERRADFQPNVLVIPERTLRGVICYNNDHPTVLKLMEQGYFKVEDFVTKKIALKDVVTEGFDALVADKSQVKILVVPPTEE</sequence>
<comment type="cofactor">
    <cofactor evidence="1">
        <name>Zn(2+)</name>
        <dbReference type="ChEBI" id="CHEBI:29105"/>
    </cofactor>
</comment>
<dbReference type="SUPFAM" id="SSF50129">
    <property type="entry name" value="GroES-like"/>
    <property type="match status" value="1"/>
</dbReference>
<dbReference type="Proteomes" id="UP000266258">
    <property type="component" value="Unassembled WGS sequence"/>
</dbReference>
<dbReference type="InterPro" id="IPR013154">
    <property type="entry name" value="ADH-like_N"/>
</dbReference>
<dbReference type="Gene3D" id="3.40.50.720">
    <property type="entry name" value="NAD(P)-binding Rossmann-like Domain"/>
    <property type="match status" value="1"/>
</dbReference>
<evidence type="ECO:0000256" key="3">
    <source>
        <dbReference type="ARBA" id="ARBA00022723"/>
    </source>
</evidence>
<evidence type="ECO:0000259" key="7">
    <source>
        <dbReference type="Pfam" id="PF08240"/>
    </source>
</evidence>
<accession>A0A3A1Y861</accession>
<proteinExistence type="inferred from homology"/>
<keyword evidence="3" id="KW-0479">Metal-binding</keyword>
<feature type="domain" description="Alcohol dehydrogenase-like C-terminal" evidence="6">
    <location>
        <begin position="184"/>
        <end position="309"/>
    </location>
</feature>
<comment type="caution">
    <text evidence="8">The sequence shown here is derived from an EMBL/GenBank/DDBJ whole genome shotgun (WGS) entry which is preliminary data.</text>
</comment>
<gene>
    <name evidence="8" type="ORF">CJP74_01735</name>
</gene>
<keyword evidence="4" id="KW-0862">Zinc</keyword>
<dbReference type="InterPro" id="IPR011032">
    <property type="entry name" value="GroES-like_sf"/>
</dbReference>
<dbReference type="GO" id="GO:0000721">
    <property type="term" value="F:(R,R)-butanediol dehydrogenase activity"/>
    <property type="evidence" value="ECO:0007669"/>
    <property type="project" value="TreeGrafter"/>
</dbReference>
<evidence type="ECO:0000256" key="4">
    <source>
        <dbReference type="ARBA" id="ARBA00022833"/>
    </source>
</evidence>
<keyword evidence="9" id="KW-1185">Reference proteome</keyword>
<name>A0A3A1Y861_9GAMM</name>
<dbReference type="InterPro" id="IPR036291">
    <property type="entry name" value="NAD(P)-bd_dom_sf"/>
</dbReference>
<reference evidence="8 9" key="1">
    <citation type="submission" date="2017-08" db="EMBL/GenBank/DDBJ databases">
        <title>Reclassification of Bisgaard taxon 37 and 44.</title>
        <authorList>
            <person name="Christensen H."/>
        </authorList>
    </citation>
    <scope>NUCLEOTIDE SEQUENCE [LARGE SCALE GENOMIC DNA]</scope>
    <source>
        <strain evidence="8 9">B96_4</strain>
    </source>
</reference>
<evidence type="ECO:0000313" key="9">
    <source>
        <dbReference type="Proteomes" id="UP000266258"/>
    </source>
</evidence>
<keyword evidence="5" id="KW-0560">Oxidoreductase</keyword>
<evidence type="ECO:0000256" key="1">
    <source>
        <dbReference type="ARBA" id="ARBA00001947"/>
    </source>
</evidence>
<dbReference type="EMBL" id="NRJH01000014">
    <property type="protein sequence ID" value="RIY33496.1"/>
    <property type="molecule type" value="Genomic_DNA"/>
</dbReference>
<evidence type="ECO:0000256" key="5">
    <source>
        <dbReference type="ARBA" id="ARBA00023002"/>
    </source>
</evidence>
<dbReference type="InterPro" id="IPR013149">
    <property type="entry name" value="ADH-like_C"/>
</dbReference>
<feature type="domain" description="Alcohol dehydrogenase-like N-terminal" evidence="7">
    <location>
        <begin position="25"/>
        <end position="146"/>
    </location>
</feature>
<dbReference type="Pfam" id="PF00107">
    <property type="entry name" value="ADH_zinc_N"/>
    <property type="match status" value="1"/>
</dbReference>